<dbReference type="InterPro" id="IPR000160">
    <property type="entry name" value="GGDEF_dom"/>
</dbReference>
<dbReference type="PROSITE" id="PS50887">
    <property type="entry name" value="GGDEF"/>
    <property type="match status" value="1"/>
</dbReference>
<organism evidence="3 4">
    <name type="scientific">Psychromarinibacter halotolerans</name>
    <dbReference type="NCBI Taxonomy" id="1775175"/>
    <lineage>
        <taxon>Bacteria</taxon>
        <taxon>Pseudomonadati</taxon>
        <taxon>Pseudomonadota</taxon>
        <taxon>Alphaproteobacteria</taxon>
        <taxon>Rhodobacterales</taxon>
        <taxon>Paracoccaceae</taxon>
        <taxon>Psychromarinibacter</taxon>
    </lineage>
</organism>
<dbReference type="EMBL" id="JBHRTB010000010">
    <property type="protein sequence ID" value="MFC3143485.1"/>
    <property type="molecule type" value="Genomic_DNA"/>
</dbReference>
<dbReference type="CDD" id="cd01949">
    <property type="entry name" value="GGDEF"/>
    <property type="match status" value="1"/>
</dbReference>
<dbReference type="InterPro" id="IPR029787">
    <property type="entry name" value="Nucleotide_cyclase"/>
</dbReference>
<dbReference type="SUPFAM" id="SSF55073">
    <property type="entry name" value="Nucleotide cyclase"/>
    <property type="match status" value="1"/>
</dbReference>
<feature type="domain" description="GGDEF" evidence="2">
    <location>
        <begin position="199"/>
        <end position="333"/>
    </location>
</feature>
<evidence type="ECO:0000313" key="3">
    <source>
        <dbReference type="EMBL" id="MFC3143485.1"/>
    </source>
</evidence>
<keyword evidence="3" id="KW-0548">Nucleotidyltransferase</keyword>
<reference evidence="4" key="1">
    <citation type="journal article" date="2019" name="Int. J. Syst. Evol. Microbiol.">
        <title>The Global Catalogue of Microorganisms (GCM) 10K type strain sequencing project: providing services to taxonomists for standard genome sequencing and annotation.</title>
        <authorList>
            <consortium name="The Broad Institute Genomics Platform"/>
            <consortium name="The Broad Institute Genome Sequencing Center for Infectious Disease"/>
            <person name="Wu L."/>
            <person name="Ma J."/>
        </authorList>
    </citation>
    <scope>NUCLEOTIDE SEQUENCE [LARGE SCALE GENOMIC DNA]</scope>
    <source>
        <strain evidence="4">KCTC 52366</strain>
    </source>
</reference>
<dbReference type="PANTHER" id="PTHR46663">
    <property type="entry name" value="DIGUANYLATE CYCLASE DGCT-RELATED"/>
    <property type="match status" value="1"/>
</dbReference>
<dbReference type="PANTHER" id="PTHR46663:SF2">
    <property type="entry name" value="GGDEF DOMAIN-CONTAINING PROTEIN"/>
    <property type="match status" value="1"/>
</dbReference>
<evidence type="ECO:0000256" key="1">
    <source>
        <dbReference type="SAM" id="MobiDB-lite"/>
    </source>
</evidence>
<feature type="region of interest" description="Disordered" evidence="1">
    <location>
        <begin position="330"/>
        <end position="354"/>
    </location>
</feature>
<feature type="compositionally biased region" description="Low complexity" evidence="1">
    <location>
        <begin position="333"/>
        <end position="348"/>
    </location>
</feature>
<keyword evidence="3" id="KW-0808">Transferase</keyword>
<name>A0ABV7GTI4_9RHOB</name>
<dbReference type="NCBIfam" id="TIGR00254">
    <property type="entry name" value="GGDEF"/>
    <property type="match status" value="1"/>
</dbReference>
<dbReference type="SMART" id="SM00267">
    <property type="entry name" value="GGDEF"/>
    <property type="match status" value="1"/>
</dbReference>
<dbReference type="InterPro" id="IPR043128">
    <property type="entry name" value="Rev_trsase/Diguanyl_cyclase"/>
</dbReference>
<dbReference type="InterPro" id="IPR042463">
    <property type="entry name" value="HNOB_dom_associated_sf"/>
</dbReference>
<dbReference type="RefSeq" id="WP_275630773.1">
    <property type="nucleotide sequence ID" value="NZ_JARGYD010000001.1"/>
</dbReference>
<evidence type="ECO:0000313" key="4">
    <source>
        <dbReference type="Proteomes" id="UP001595632"/>
    </source>
</evidence>
<dbReference type="InterPro" id="IPR052163">
    <property type="entry name" value="DGC-Regulatory_Protein"/>
</dbReference>
<protein>
    <submittedName>
        <fullName evidence="3">Diguanylate cyclase domain-containing protein</fullName>
        <ecNumber evidence="3">2.7.7.65</ecNumber>
    </submittedName>
</protein>
<dbReference type="Gene3D" id="3.30.450.260">
    <property type="entry name" value="Haem NO binding associated domain"/>
    <property type="match status" value="1"/>
</dbReference>
<proteinExistence type="predicted"/>
<gene>
    <name evidence="3" type="ORF">ACFOGP_12250</name>
</gene>
<comment type="caution">
    <text evidence="3">The sequence shown here is derived from an EMBL/GenBank/DDBJ whole genome shotgun (WGS) entry which is preliminary data.</text>
</comment>
<dbReference type="EC" id="2.7.7.65" evidence="3"/>
<evidence type="ECO:0000259" key="2">
    <source>
        <dbReference type="PROSITE" id="PS50887"/>
    </source>
</evidence>
<dbReference type="Gene3D" id="3.30.70.270">
    <property type="match status" value="1"/>
</dbReference>
<dbReference type="GO" id="GO:0052621">
    <property type="term" value="F:diguanylate cyclase activity"/>
    <property type="evidence" value="ECO:0007669"/>
    <property type="project" value="UniProtKB-EC"/>
</dbReference>
<dbReference type="Pfam" id="PF00990">
    <property type="entry name" value="GGDEF"/>
    <property type="match status" value="1"/>
</dbReference>
<accession>A0ABV7GTI4</accession>
<dbReference type="Proteomes" id="UP001595632">
    <property type="component" value="Unassembled WGS sequence"/>
</dbReference>
<sequence>MTAPPTDAVADEGVMLPGTAVDLLMPMAVTVAATGHIRHVGPTLAKLRPDMVLTGRRFLEVFEPRRPRGVKTFDDIRSAAGAPLGLAFRDPPRSTLKGHGHALPGGGMLVNLSFGIGAVEALAAYDLTAADFAPTDLTVEMLYLVEANAAVQADLRRLTLRLDGAKSAAVEQAHTDTLTGLRNRRGLDMALQRRAASREGFALMHLDLDRFKAVNDTRGHAAGDHVLQQVAAILGEETREVDTVARVGGDEFVFLFHRLTDRIRLARIASRLLRRLSQPIEFEGAACEISGSIGIALSQDYPRPDPDRMQQDADAALYRSKRAGRARYAFAGETTTHTPEPVETAPTPSASQQG</sequence>
<keyword evidence="4" id="KW-1185">Reference proteome</keyword>